<dbReference type="RefSeq" id="WP_092260325.1">
    <property type="nucleotide sequence ID" value="NZ_CP047199.1"/>
</dbReference>
<dbReference type="GO" id="GO:0016747">
    <property type="term" value="F:acyltransferase activity, transferring groups other than amino-acyl groups"/>
    <property type="evidence" value="ECO:0007669"/>
    <property type="project" value="InterPro"/>
</dbReference>
<dbReference type="EMBL" id="FOGQ01000013">
    <property type="protein sequence ID" value="SES23162.1"/>
    <property type="molecule type" value="Genomic_DNA"/>
</dbReference>
<dbReference type="SUPFAM" id="SSF55729">
    <property type="entry name" value="Acyl-CoA N-acyltransferases (Nat)"/>
    <property type="match status" value="1"/>
</dbReference>
<gene>
    <name evidence="2" type="ORF">SAMN05661109_02318</name>
</gene>
<dbReference type="InterPro" id="IPR016181">
    <property type="entry name" value="Acyl_CoA_acyltransferase"/>
</dbReference>
<evidence type="ECO:0000313" key="2">
    <source>
        <dbReference type="EMBL" id="SES23162.1"/>
    </source>
</evidence>
<dbReference type="AlphaFoldDB" id="A0A1H9VNF3"/>
<evidence type="ECO:0000259" key="1">
    <source>
        <dbReference type="PROSITE" id="PS51186"/>
    </source>
</evidence>
<dbReference type="Gene3D" id="3.40.630.30">
    <property type="match status" value="1"/>
</dbReference>
<sequence length="204" mass="23580">MQSSVRIRDYHPTDKPFVFHLINEGFNVDSRFRSHLDDFLDLYLHTAVLRATHFRIALIDDKPVGLLIGRIQGDPVLPGTRGKLAAIVGNFFRLLPVFPRERTGLKDWASEQLVAWRLMRRITARNIPVGNEVVLFVVSSQCRGTGVGKALFGEFSEQAEEFFLYTDSHCTWQFYEKRGMRRVAEIQRTSPLYSEPVDHYIYAF</sequence>
<feature type="domain" description="N-acetyltransferase" evidence="1">
    <location>
        <begin position="5"/>
        <end position="204"/>
    </location>
</feature>
<dbReference type="STRING" id="1121357.SAMN05661109_02318"/>
<dbReference type="Proteomes" id="UP000198929">
    <property type="component" value="Unassembled WGS sequence"/>
</dbReference>
<keyword evidence="3" id="KW-1185">Reference proteome</keyword>
<accession>A0A1H9VNF3</accession>
<dbReference type="PROSITE" id="PS51186">
    <property type="entry name" value="GNAT"/>
    <property type="match status" value="1"/>
</dbReference>
<dbReference type="InterPro" id="IPR000182">
    <property type="entry name" value="GNAT_dom"/>
</dbReference>
<organism evidence="2 3">
    <name type="scientific">Corynebacterium cystitidis DSM 20524</name>
    <dbReference type="NCBI Taxonomy" id="1121357"/>
    <lineage>
        <taxon>Bacteria</taxon>
        <taxon>Bacillati</taxon>
        <taxon>Actinomycetota</taxon>
        <taxon>Actinomycetes</taxon>
        <taxon>Mycobacteriales</taxon>
        <taxon>Corynebacteriaceae</taxon>
        <taxon>Corynebacterium</taxon>
    </lineage>
</organism>
<reference evidence="3" key="1">
    <citation type="submission" date="2016-10" db="EMBL/GenBank/DDBJ databases">
        <authorList>
            <person name="Varghese N."/>
            <person name="Submissions S."/>
        </authorList>
    </citation>
    <scope>NUCLEOTIDE SEQUENCE [LARGE SCALE GENOMIC DNA]</scope>
    <source>
        <strain evidence="3">DSM 20524</strain>
    </source>
</reference>
<protein>
    <recommendedName>
        <fullName evidence="1">N-acetyltransferase domain-containing protein</fullName>
    </recommendedName>
</protein>
<name>A0A1H9VNF3_9CORY</name>
<evidence type="ECO:0000313" key="3">
    <source>
        <dbReference type="Proteomes" id="UP000198929"/>
    </source>
</evidence>
<proteinExistence type="predicted"/>